<name>A0A2J4ZH47_9ENTR</name>
<dbReference type="Proteomes" id="UP000234661">
    <property type="component" value="Unassembled WGS sequence"/>
</dbReference>
<feature type="transmembrane region" description="Helical" evidence="1">
    <location>
        <begin position="49"/>
        <end position="70"/>
    </location>
</feature>
<keyword evidence="1" id="KW-1133">Transmembrane helix</keyword>
<accession>A0A2J4ZH47</accession>
<keyword evidence="1" id="KW-0472">Membrane</keyword>
<reference evidence="2 3" key="1">
    <citation type="submission" date="2017-11" db="EMBL/GenBank/DDBJ databases">
        <authorList>
            <person name="Han C.G."/>
        </authorList>
    </citation>
    <scope>NUCLEOTIDE SEQUENCE [LARGE SCALE GENOMIC DNA]</scope>
    <source>
        <strain evidence="2 3">A2</strain>
    </source>
</reference>
<reference evidence="2 3" key="2">
    <citation type="submission" date="2018-01" db="EMBL/GenBank/DDBJ databases">
        <title>Genomic study of Klebsiella pneumoniae.</title>
        <authorList>
            <person name="Yang Y."/>
            <person name="Bicalho R."/>
        </authorList>
    </citation>
    <scope>NUCLEOTIDE SEQUENCE [LARGE SCALE GENOMIC DNA]</scope>
    <source>
        <strain evidence="2 3">A2</strain>
    </source>
</reference>
<dbReference type="EMBL" id="PIET01000400">
    <property type="protein sequence ID" value="PLM62350.1"/>
    <property type="molecule type" value="Genomic_DNA"/>
</dbReference>
<evidence type="ECO:0000256" key="1">
    <source>
        <dbReference type="SAM" id="Phobius"/>
    </source>
</evidence>
<feature type="transmembrane region" description="Helical" evidence="1">
    <location>
        <begin position="26"/>
        <end position="43"/>
    </location>
</feature>
<evidence type="ECO:0000313" key="2">
    <source>
        <dbReference type="EMBL" id="PLM62350.1"/>
    </source>
</evidence>
<comment type="caution">
    <text evidence="2">The sequence shown here is derived from an EMBL/GenBank/DDBJ whole genome shotgun (WGS) entry which is preliminary data.</text>
</comment>
<evidence type="ECO:0000313" key="3">
    <source>
        <dbReference type="Proteomes" id="UP000234661"/>
    </source>
</evidence>
<dbReference type="AlphaFoldDB" id="A0A2J4ZH47"/>
<organism evidence="2 3">
    <name type="scientific">Klebsiella michiganensis</name>
    <dbReference type="NCBI Taxonomy" id="1134687"/>
    <lineage>
        <taxon>Bacteria</taxon>
        <taxon>Pseudomonadati</taxon>
        <taxon>Pseudomonadota</taxon>
        <taxon>Gammaproteobacteria</taxon>
        <taxon>Enterobacterales</taxon>
        <taxon>Enterobacteriaceae</taxon>
        <taxon>Klebsiella/Raoultella group</taxon>
        <taxon>Klebsiella</taxon>
    </lineage>
</organism>
<gene>
    <name evidence="2" type="ORF">CWM85_14665</name>
</gene>
<sequence>MQLWLKKMLTSCGVPADGTVQVRRKIGGRFCLGAVVFVVPAMLLELPLWGILLTQALYGISMYIGISLAFDKKK</sequence>
<proteinExistence type="predicted"/>
<protein>
    <submittedName>
        <fullName evidence="2">Uncharacterized protein</fullName>
    </submittedName>
</protein>
<keyword evidence="1" id="KW-0812">Transmembrane</keyword>